<dbReference type="InterPro" id="IPR036866">
    <property type="entry name" value="RibonucZ/Hydroxyglut_hydro"/>
</dbReference>
<dbReference type="RefSeq" id="WP_344202997.1">
    <property type="nucleotide sequence ID" value="NZ_BAAAME010000005.1"/>
</dbReference>
<protein>
    <submittedName>
        <fullName evidence="2">MBL fold metallo-hydrolase</fullName>
    </submittedName>
</protein>
<name>A0ABN2K5M4_9ACTN</name>
<dbReference type="InterPro" id="IPR041516">
    <property type="entry name" value="LACTB2_WH"/>
</dbReference>
<gene>
    <name evidence="2" type="ORF">GCM10009710_29650</name>
</gene>
<dbReference type="InterPro" id="IPR001279">
    <property type="entry name" value="Metallo-B-lactamas"/>
</dbReference>
<feature type="domain" description="Metallo-beta-lactamase" evidence="1">
    <location>
        <begin position="41"/>
        <end position="202"/>
    </location>
</feature>
<keyword evidence="3" id="KW-1185">Reference proteome</keyword>
<sequence>MSAEIPEIPDVTAGPTDVAVRVSDLATVVRADNAGIMTLDGTNTWILRAPGAARSIVVDPGPDDVTHLDAVLAEAGDVALVLYTHWHGDHTDAIDTMVARTGAPARARDAAWCRDAEPLADGEVVEVDGLRVEVVHTSGHTQDSICLLVEDDAALLTGDTILGRGTTIIAHPDGALGSYLDSLDRIGEVVSAGRASRFYPAHGPVLPDAHGVVEFYRAHRLERLEQVRAAVADGAVTAREVVERVYAEVDESLWPAAERSVEAQLEYLTARE</sequence>
<dbReference type="SMART" id="SM00849">
    <property type="entry name" value="Lactamase_B"/>
    <property type="match status" value="1"/>
</dbReference>
<dbReference type="SUPFAM" id="SSF56281">
    <property type="entry name" value="Metallo-hydrolase/oxidoreductase"/>
    <property type="match status" value="1"/>
</dbReference>
<comment type="caution">
    <text evidence="2">The sequence shown here is derived from an EMBL/GenBank/DDBJ whole genome shotgun (WGS) entry which is preliminary data.</text>
</comment>
<dbReference type="InterPro" id="IPR036388">
    <property type="entry name" value="WH-like_DNA-bd_sf"/>
</dbReference>
<dbReference type="PANTHER" id="PTHR23131">
    <property type="entry name" value="ENDORIBONUCLEASE LACTB2"/>
    <property type="match status" value="1"/>
</dbReference>
<evidence type="ECO:0000313" key="2">
    <source>
        <dbReference type="EMBL" id="GAA1747645.1"/>
    </source>
</evidence>
<dbReference type="Gene3D" id="1.10.10.10">
    <property type="entry name" value="Winged helix-like DNA-binding domain superfamily/Winged helix DNA-binding domain"/>
    <property type="match status" value="1"/>
</dbReference>
<dbReference type="Pfam" id="PF00753">
    <property type="entry name" value="Lactamase_B"/>
    <property type="match status" value="1"/>
</dbReference>
<dbReference type="InterPro" id="IPR050662">
    <property type="entry name" value="Sec-metab_biosynth-thioest"/>
</dbReference>
<accession>A0ABN2K5M4</accession>
<proteinExistence type="predicted"/>
<dbReference type="PANTHER" id="PTHR23131:SF0">
    <property type="entry name" value="ENDORIBONUCLEASE LACTB2"/>
    <property type="match status" value="1"/>
</dbReference>
<dbReference type="Gene3D" id="3.60.15.10">
    <property type="entry name" value="Ribonuclease Z/Hydroxyacylglutathione hydrolase-like"/>
    <property type="match status" value="1"/>
</dbReference>
<dbReference type="CDD" id="cd16278">
    <property type="entry name" value="metallo-hydrolase-like_MBL-fold"/>
    <property type="match status" value="1"/>
</dbReference>
<dbReference type="Proteomes" id="UP001501057">
    <property type="component" value="Unassembled WGS sequence"/>
</dbReference>
<dbReference type="Pfam" id="PF17778">
    <property type="entry name" value="WHD_BLACT"/>
    <property type="match status" value="1"/>
</dbReference>
<organism evidence="2 3">
    <name type="scientific">Aeromicrobium alkaliterrae</name>
    <dbReference type="NCBI Taxonomy" id="302168"/>
    <lineage>
        <taxon>Bacteria</taxon>
        <taxon>Bacillati</taxon>
        <taxon>Actinomycetota</taxon>
        <taxon>Actinomycetes</taxon>
        <taxon>Propionibacteriales</taxon>
        <taxon>Nocardioidaceae</taxon>
        <taxon>Aeromicrobium</taxon>
    </lineage>
</organism>
<evidence type="ECO:0000259" key="1">
    <source>
        <dbReference type="SMART" id="SM00849"/>
    </source>
</evidence>
<reference evidence="2 3" key="1">
    <citation type="journal article" date="2019" name="Int. J. Syst. Evol. Microbiol.">
        <title>The Global Catalogue of Microorganisms (GCM) 10K type strain sequencing project: providing services to taxonomists for standard genome sequencing and annotation.</title>
        <authorList>
            <consortium name="The Broad Institute Genomics Platform"/>
            <consortium name="The Broad Institute Genome Sequencing Center for Infectious Disease"/>
            <person name="Wu L."/>
            <person name="Ma J."/>
        </authorList>
    </citation>
    <scope>NUCLEOTIDE SEQUENCE [LARGE SCALE GENOMIC DNA]</scope>
    <source>
        <strain evidence="2 3">JCM 13518</strain>
    </source>
</reference>
<evidence type="ECO:0000313" key="3">
    <source>
        <dbReference type="Proteomes" id="UP001501057"/>
    </source>
</evidence>
<dbReference type="EMBL" id="BAAAME010000005">
    <property type="protein sequence ID" value="GAA1747645.1"/>
    <property type="molecule type" value="Genomic_DNA"/>
</dbReference>